<evidence type="ECO:0008006" key="3">
    <source>
        <dbReference type="Google" id="ProtNLM"/>
    </source>
</evidence>
<reference evidence="1 2" key="1">
    <citation type="submission" date="2016-10" db="EMBL/GenBank/DDBJ databases">
        <authorList>
            <person name="de Groot N.N."/>
        </authorList>
    </citation>
    <scope>NUCLEOTIDE SEQUENCE [LARGE SCALE GENOMIC DNA]</scope>
    <source>
        <strain evidence="1 2">DSM 18978</strain>
    </source>
</reference>
<proteinExistence type="predicted"/>
<evidence type="ECO:0000313" key="2">
    <source>
        <dbReference type="Proteomes" id="UP000198636"/>
    </source>
</evidence>
<dbReference type="Proteomes" id="UP000198636">
    <property type="component" value="Unassembled WGS sequence"/>
</dbReference>
<dbReference type="AlphaFoldDB" id="A0A1G5LFJ9"/>
<dbReference type="EMBL" id="FMUS01000055">
    <property type="protein sequence ID" value="SCZ11020.1"/>
    <property type="molecule type" value="Genomic_DNA"/>
</dbReference>
<protein>
    <recommendedName>
        <fullName evidence="3">WD40-like Beta Propeller Repeat</fullName>
    </recommendedName>
</protein>
<name>A0A1G5LFJ9_9FIRM</name>
<organism evidence="1 2">
    <name type="scientific">Alkaliphilus peptidifermentans DSM 18978</name>
    <dbReference type="NCBI Taxonomy" id="1120976"/>
    <lineage>
        <taxon>Bacteria</taxon>
        <taxon>Bacillati</taxon>
        <taxon>Bacillota</taxon>
        <taxon>Clostridia</taxon>
        <taxon>Peptostreptococcales</taxon>
        <taxon>Natronincolaceae</taxon>
        <taxon>Alkaliphilus</taxon>
    </lineage>
</organism>
<dbReference type="SUPFAM" id="SSF69304">
    <property type="entry name" value="Tricorn protease N-terminal domain"/>
    <property type="match status" value="1"/>
</dbReference>
<accession>A0A1G5LFJ9</accession>
<sequence length="241" mass="27796">MKKKSIILAVLCVVLVIFYIKLTDRKNVNILNELEGEIYYLMKDDDHISKLYKSDANLKNKTLIYSHKGKGMTSSGGSNDNIIDFRYYTESKKIEFEAMHNGEWSIFELSMDGSEPKYLRKAKEIKIDDKYRVFNVDVDYINLVSENFYIHEKNDSIFINIEGKDKCILKYSGFVRSDISGATGYTPQGLSPDGKFLVYGTTGSTGFGFLLGEYKRFIINLDTKEYTEYINSQSIQWVIEK</sequence>
<dbReference type="OrthoDB" id="2855069at2"/>
<gene>
    <name evidence="1" type="ORF">SAMN03080606_04331</name>
</gene>
<keyword evidence="2" id="KW-1185">Reference proteome</keyword>
<evidence type="ECO:0000313" key="1">
    <source>
        <dbReference type="EMBL" id="SCZ11020.1"/>
    </source>
</evidence>
<dbReference type="RefSeq" id="WP_091547688.1">
    <property type="nucleotide sequence ID" value="NZ_FMUS01000055.1"/>
</dbReference>